<keyword evidence="2" id="KW-0805">Transcription regulation</keyword>
<protein>
    <submittedName>
        <fullName evidence="7">Sigma-70 family RNA polymerase sigma factor</fullName>
    </submittedName>
</protein>
<dbReference type="Gene3D" id="1.10.1740.10">
    <property type="match status" value="1"/>
</dbReference>
<dbReference type="KEGG" id="asq:AVL57_17370"/>
<dbReference type="InterPro" id="IPR013325">
    <property type="entry name" value="RNA_pol_sigma_r2"/>
</dbReference>
<dbReference type="RefSeq" id="WP_057789603.1">
    <property type="nucleotide sequence ID" value="NZ_CP013926.1"/>
</dbReference>
<dbReference type="SUPFAM" id="SSF88946">
    <property type="entry name" value="Sigma2 domain of RNA polymerase sigma factors"/>
    <property type="match status" value="1"/>
</dbReference>
<comment type="similarity">
    <text evidence="1">Belongs to the sigma-70 factor family. ECF subfamily.</text>
</comment>
<dbReference type="InterPro" id="IPR014284">
    <property type="entry name" value="RNA_pol_sigma-70_dom"/>
</dbReference>
<evidence type="ECO:0000256" key="4">
    <source>
        <dbReference type="ARBA" id="ARBA00023163"/>
    </source>
</evidence>
<dbReference type="InterPro" id="IPR013324">
    <property type="entry name" value="RNA_pol_sigma_r3/r4-like"/>
</dbReference>
<feature type="domain" description="RNA polymerase sigma-70 region 2" evidence="5">
    <location>
        <begin position="27"/>
        <end position="95"/>
    </location>
</feature>
<dbReference type="PANTHER" id="PTHR43133">
    <property type="entry name" value="RNA POLYMERASE ECF-TYPE SIGMA FACTO"/>
    <property type="match status" value="1"/>
</dbReference>
<evidence type="ECO:0000313" key="8">
    <source>
        <dbReference type="Proteomes" id="UP000056750"/>
    </source>
</evidence>
<dbReference type="AlphaFoldDB" id="A0AAW7Z3X1"/>
<dbReference type="InterPro" id="IPR007627">
    <property type="entry name" value="RNA_pol_sigma70_r2"/>
</dbReference>
<evidence type="ECO:0000256" key="1">
    <source>
        <dbReference type="ARBA" id="ARBA00010641"/>
    </source>
</evidence>
<dbReference type="GO" id="GO:0006352">
    <property type="term" value="P:DNA-templated transcription initiation"/>
    <property type="evidence" value="ECO:0007669"/>
    <property type="project" value="InterPro"/>
</dbReference>
<keyword evidence="8" id="KW-1185">Reference proteome</keyword>
<evidence type="ECO:0000313" key="6">
    <source>
        <dbReference type="EMBL" id="AMJ75578.1"/>
    </source>
</evidence>
<dbReference type="Proteomes" id="UP000056750">
    <property type="component" value="Chromosome"/>
</dbReference>
<evidence type="ECO:0000259" key="5">
    <source>
        <dbReference type="Pfam" id="PF04542"/>
    </source>
</evidence>
<evidence type="ECO:0000256" key="2">
    <source>
        <dbReference type="ARBA" id="ARBA00023015"/>
    </source>
</evidence>
<dbReference type="EMBL" id="JAUOQI010000010">
    <property type="protein sequence ID" value="MDO6578602.1"/>
    <property type="molecule type" value="Genomic_DNA"/>
</dbReference>
<dbReference type="Pfam" id="PF04542">
    <property type="entry name" value="Sigma70_r2"/>
    <property type="match status" value="1"/>
</dbReference>
<keyword evidence="3" id="KW-0731">Sigma factor</keyword>
<keyword evidence="4" id="KW-0804">Transcription</keyword>
<proteinExistence type="inferred from homology"/>
<organism evidence="7 9">
    <name type="scientific">Alteromonas stellipolaris</name>
    <dbReference type="NCBI Taxonomy" id="233316"/>
    <lineage>
        <taxon>Bacteria</taxon>
        <taxon>Pseudomonadati</taxon>
        <taxon>Pseudomonadota</taxon>
        <taxon>Gammaproteobacteria</taxon>
        <taxon>Alteromonadales</taxon>
        <taxon>Alteromonadaceae</taxon>
        <taxon>Alteromonas/Salinimonas group</taxon>
        <taxon>Alteromonas</taxon>
    </lineage>
</organism>
<reference evidence="7" key="2">
    <citation type="submission" date="2023-07" db="EMBL/GenBank/DDBJ databases">
        <title>Genome content predicts the carbon catabolic preferences of heterotrophic bacteria.</title>
        <authorList>
            <person name="Gralka M."/>
        </authorList>
    </citation>
    <scope>NUCLEOTIDE SEQUENCE</scope>
    <source>
        <strain evidence="7">F2M12</strain>
    </source>
</reference>
<dbReference type="GO" id="GO:0016987">
    <property type="term" value="F:sigma factor activity"/>
    <property type="evidence" value="ECO:0007669"/>
    <property type="project" value="UniProtKB-KW"/>
</dbReference>
<dbReference type="GeneID" id="83259470"/>
<name>A0AAW7Z3X1_9ALTE</name>
<dbReference type="InterPro" id="IPR039425">
    <property type="entry name" value="RNA_pol_sigma-70-like"/>
</dbReference>
<dbReference type="EMBL" id="CP013926">
    <property type="protein sequence ID" value="AMJ75578.1"/>
    <property type="molecule type" value="Genomic_DNA"/>
</dbReference>
<dbReference type="SUPFAM" id="SSF88659">
    <property type="entry name" value="Sigma3 and sigma4 domains of RNA polymerase sigma factors"/>
    <property type="match status" value="1"/>
</dbReference>
<gene>
    <name evidence="6" type="ORF">AVL57_17370</name>
    <name evidence="7" type="ORF">Q4527_14455</name>
</gene>
<evidence type="ECO:0000313" key="9">
    <source>
        <dbReference type="Proteomes" id="UP001170717"/>
    </source>
</evidence>
<accession>A0AAW7Z3X1</accession>
<evidence type="ECO:0000256" key="3">
    <source>
        <dbReference type="ARBA" id="ARBA00023082"/>
    </source>
</evidence>
<dbReference type="Proteomes" id="UP001170717">
    <property type="component" value="Unassembled WGS sequence"/>
</dbReference>
<sequence>MTESESVIATALVKGILAGDAAAELQMIERYKRGLRYVLRRKCHDLDLTADISQETWRIVIERIRNNELREPAKLSAFILQTAKNQLLMHFRKNDIKRQQTGMGEALESEYSGPSTQSPEDALERHNLGLLVQTVIKELNTPRDRELLHRYYIHEQDKSLICNELNVNAKNFDNVLYRCKQRFKTLWLAVMEDN</sequence>
<dbReference type="PANTHER" id="PTHR43133:SF51">
    <property type="entry name" value="RNA POLYMERASE SIGMA FACTOR"/>
    <property type="match status" value="1"/>
</dbReference>
<dbReference type="NCBIfam" id="TIGR02937">
    <property type="entry name" value="sigma70-ECF"/>
    <property type="match status" value="1"/>
</dbReference>
<evidence type="ECO:0000313" key="7">
    <source>
        <dbReference type="EMBL" id="MDO6578602.1"/>
    </source>
</evidence>
<reference evidence="6 8" key="1">
    <citation type="submission" date="2015-12" db="EMBL/GenBank/DDBJ databases">
        <title>Intraspecies pangenome expansion in the marine bacterium Alteromonas.</title>
        <authorList>
            <person name="Lopez-Perez M."/>
            <person name="Rodriguez-Valera F."/>
        </authorList>
    </citation>
    <scope>NUCLEOTIDE SEQUENCE [LARGE SCALE GENOMIC DNA]</scope>
    <source>
        <strain evidence="6 8">LMG 21861</strain>
    </source>
</reference>